<evidence type="ECO:0000256" key="3">
    <source>
        <dbReference type="ARBA" id="ARBA00022927"/>
    </source>
</evidence>
<dbReference type="Proteomes" id="UP000243579">
    <property type="component" value="Unassembled WGS sequence"/>
</dbReference>
<feature type="domain" description="PUB" evidence="12">
    <location>
        <begin position="234"/>
        <end position="293"/>
    </location>
</feature>
<proteinExistence type="inferred from homology"/>
<protein>
    <recommendedName>
        <fullName evidence="7 10">Peroxisomal membrane protein PEX14</fullName>
    </recommendedName>
    <alternativeName>
        <fullName evidence="8 10">Peroxin-14</fullName>
    </alternativeName>
</protein>
<evidence type="ECO:0000256" key="1">
    <source>
        <dbReference type="ARBA" id="ARBA00005443"/>
    </source>
</evidence>
<dbReference type="Gene3D" id="1.10.10.10">
    <property type="entry name" value="Winged helix-like DNA-binding domain superfamily/Winged helix DNA-binding domain"/>
    <property type="match status" value="1"/>
</dbReference>
<evidence type="ECO:0000256" key="10">
    <source>
        <dbReference type="RuleBase" id="RU367032"/>
    </source>
</evidence>
<dbReference type="InterPro" id="IPR018997">
    <property type="entry name" value="PUB_domain"/>
</dbReference>
<evidence type="ECO:0000256" key="2">
    <source>
        <dbReference type="ARBA" id="ARBA00022448"/>
    </source>
</evidence>
<dbReference type="CDD" id="cd09212">
    <property type="entry name" value="PUB"/>
    <property type="match status" value="1"/>
</dbReference>
<dbReference type="InterPro" id="IPR036339">
    <property type="entry name" value="PUB-like_dom_sf"/>
</dbReference>
<feature type="domain" description="Peroxisome membrane anchor protein Pex14p N-terminal" evidence="11">
    <location>
        <begin position="13"/>
        <end position="55"/>
    </location>
</feature>
<feature type="domain" description="Peroxisomal membrane protein PEX14-like KPWE" evidence="13">
    <location>
        <begin position="382"/>
        <end position="430"/>
    </location>
</feature>
<dbReference type="PANTHER" id="PTHR23058">
    <property type="entry name" value="PEROXISOMAL MEMBRANE PROTEIN PEX14"/>
    <property type="match status" value="1"/>
</dbReference>
<dbReference type="PANTHER" id="PTHR23058:SF0">
    <property type="entry name" value="PEROXISOMAL MEMBRANE PROTEIN PEX14"/>
    <property type="match status" value="1"/>
</dbReference>
<keyword evidence="5 10" id="KW-0472">Membrane</keyword>
<name>A0A1V9ZGH1_ACHHY</name>
<evidence type="ECO:0000256" key="6">
    <source>
        <dbReference type="ARBA" id="ARBA00023140"/>
    </source>
</evidence>
<comment type="caution">
    <text evidence="14">The sequence shown here is derived from an EMBL/GenBank/DDBJ whole genome shotgun (WGS) entry which is preliminary data.</text>
</comment>
<keyword evidence="15" id="KW-1185">Reference proteome</keyword>
<dbReference type="EMBL" id="JNBR01000123">
    <property type="protein sequence ID" value="OQR97076.1"/>
    <property type="molecule type" value="Genomic_DNA"/>
</dbReference>
<keyword evidence="4" id="KW-0811">Translocation</keyword>
<keyword evidence="6 10" id="KW-0576">Peroxisome</keyword>
<dbReference type="OrthoDB" id="441517at2759"/>
<evidence type="ECO:0000259" key="11">
    <source>
        <dbReference type="Pfam" id="PF04695"/>
    </source>
</evidence>
<dbReference type="Gene3D" id="1.20.58.2190">
    <property type="match status" value="1"/>
</dbReference>
<evidence type="ECO:0000256" key="4">
    <source>
        <dbReference type="ARBA" id="ARBA00023010"/>
    </source>
</evidence>
<evidence type="ECO:0000256" key="7">
    <source>
        <dbReference type="ARBA" id="ARBA00029502"/>
    </source>
</evidence>
<evidence type="ECO:0000256" key="8">
    <source>
        <dbReference type="ARBA" id="ARBA00029691"/>
    </source>
</evidence>
<dbReference type="InterPro" id="IPR036388">
    <property type="entry name" value="WH-like_DNA-bd_sf"/>
</dbReference>
<dbReference type="SUPFAM" id="SSF143503">
    <property type="entry name" value="PUG domain-like"/>
    <property type="match status" value="1"/>
</dbReference>
<comment type="function">
    <text evidence="10">Component of the PEX13-PEX14 docking complex, a translocon channel that specifically mediates the import of peroxisomal cargo proteins bound to PEX5 receptor. The PEX13-PEX14 docking complex forms a large import pore which can be opened to a diameter of about 9 nm. Mechanistically, PEX5 receptor along with cargo proteins associates with the PEX14 subunit of the PEX13-PEX14 docking complex in the cytosol, leading to the insertion of the receptor into the organelle membrane with the concomitant translocation of the cargo into the peroxisome matrix.</text>
</comment>
<dbReference type="GO" id="GO:0005778">
    <property type="term" value="C:peroxisomal membrane"/>
    <property type="evidence" value="ECO:0007669"/>
    <property type="project" value="UniProtKB-SubCell"/>
</dbReference>
<reference evidence="14 15" key="1">
    <citation type="journal article" date="2014" name="Genome Biol. Evol.">
        <title>The secreted proteins of Achlya hypogyna and Thraustotheca clavata identify the ancestral oomycete secretome and reveal gene acquisitions by horizontal gene transfer.</title>
        <authorList>
            <person name="Misner I."/>
            <person name="Blouin N."/>
            <person name="Leonard G."/>
            <person name="Richards T.A."/>
            <person name="Lane C.E."/>
        </authorList>
    </citation>
    <scope>NUCLEOTIDE SEQUENCE [LARGE SCALE GENOMIC DNA]</scope>
    <source>
        <strain evidence="14 15">ATCC 48635</strain>
    </source>
</reference>
<evidence type="ECO:0000256" key="5">
    <source>
        <dbReference type="ARBA" id="ARBA00023136"/>
    </source>
</evidence>
<gene>
    <name evidence="14" type="ORF">ACHHYP_12765</name>
</gene>
<dbReference type="GO" id="GO:1990429">
    <property type="term" value="C:peroxisomal importomer complex"/>
    <property type="evidence" value="ECO:0007669"/>
    <property type="project" value="TreeGrafter"/>
</dbReference>
<evidence type="ECO:0000313" key="15">
    <source>
        <dbReference type="Proteomes" id="UP000243579"/>
    </source>
</evidence>
<comment type="subcellular location">
    <subcellularLocation>
        <location evidence="9 10">Peroxisome membrane</location>
    </subcellularLocation>
</comment>
<dbReference type="STRING" id="1202772.A0A1V9ZGH1"/>
<dbReference type="InterPro" id="IPR025655">
    <property type="entry name" value="PEX14"/>
</dbReference>
<dbReference type="InterPro" id="IPR040554">
    <property type="entry name" value="KPWE_PEX14_dom"/>
</dbReference>
<dbReference type="GO" id="GO:0016560">
    <property type="term" value="P:protein import into peroxisome matrix, docking"/>
    <property type="evidence" value="ECO:0007669"/>
    <property type="project" value="UniProtKB-UniRule"/>
</dbReference>
<evidence type="ECO:0000256" key="9">
    <source>
        <dbReference type="ARBA" id="ARBA00046271"/>
    </source>
</evidence>
<dbReference type="AlphaFoldDB" id="A0A1V9ZGH1"/>
<evidence type="ECO:0000259" key="13">
    <source>
        <dbReference type="Pfam" id="PF17733"/>
    </source>
</evidence>
<comment type="similarity">
    <text evidence="1 10">Belongs to the peroxin-14 family.</text>
</comment>
<keyword evidence="2 10" id="KW-0813">Transport</keyword>
<dbReference type="Pfam" id="PF17733">
    <property type="entry name" value="KPWE_dom"/>
    <property type="match status" value="1"/>
</dbReference>
<sequence>MEDAPATTGVVDAEKVASGVRFLSHPDVQTTPLAERLAFLEKKGLSRAEINAAIEQHHQANAVLAKPEPAASSSLWSILFPMAGTTAVLGFLWKFMQYDEANKLEQETANAAAYARESTASTETALVQAIQAQTAEMMKLMSVMQLEAQERRALLSSQTTTSHSISELRAELASLQAAVAKLGSQPAPAKTPVTTEAIPKSPVAATDDTAADFQARAKKMLEALKLVELDNNAEVVKQAAGILIMYTKNLVEQPDVPRYRRIATGNANYKQKIEPLQHHLALLTSIGFEKVGMSMEWKWHGQPASLVLLKAAVHAFESAVASNGDVLAIAAESFLSANAPTAIEAPTLPEPAAEATPNLDSFLQKLGAKSCTEDDKSTTEPSYPASFADVMKMVQNGEEVPGIRTIEDKLSAEAQARLDAPVAAPASKPWAT</sequence>
<keyword evidence="3 10" id="KW-0653">Protein transport</keyword>
<organism evidence="14 15">
    <name type="scientific">Achlya hypogyna</name>
    <name type="common">Oomycete</name>
    <name type="synonym">Protoachlya hypogyna</name>
    <dbReference type="NCBI Taxonomy" id="1202772"/>
    <lineage>
        <taxon>Eukaryota</taxon>
        <taxon>Sar</taxon>
        <taxon>Stramenopiles</taxon>
        <taxon>Oomycota</taxon>
        <taxon>Saprolegniomycetes</taxon>
        <taxon>Saprolegniales</taxon>
        <taxon>Achlyaceae</taxon>
        <taxon>Achlya</taxon>
    </lineage>
</organism>
<dbReference type="Pfam" id="PF04695">
    <property type="entry name" value="Pex14_N"/>
    <property type="match status" value="1"/>
</dbReference>
<evidence type="ECO:0000313" key="14">
    <source>
        <dbReference type="EMBL" id="OQR97076.1"/>
    </source>
</evidence>
<dbReference type="GO" id="GO:0005102">
    <property type="term" value="F:signaling receptor binding"/>
    <property type="evidence" value="ECO:0007669"/>
    <property type="project" value="TreeGrafter"/>
</dbReference>
<dbReference type="InterPro" id="IPR006785">
    <property type="entry name" value="Pex14_N"/>
</dbReference>
<evidence type="ECO:0000259" key="12">
    <source>
        <dbReference type="Pfam" id="PF09409"/>
    </source>
</evidence>
<accession>A0A1V9ZGH1</accession>
<dbReference type="Pfam" id="PF09409">
    <property type="entry name" value="PUB"/>
    <property type="match status" value="1"/>
</dbReference>